<dbReference type="Proteomes" id="UP000503640">
    <property type="component" value="Unassembled WGS sequence"/>
</dbReference>
<dbReference type="AlphaFoldDB" id="A0A7I9VJD1"/>
<comment type="caution">
    <text evidence="1">The sequence shown here is derived from an EMBL/GenBank/DDBJ whole genome shotgun (WGS) entry which is preliminary data.</text>
</comment>
<protein>
    <recommendedName>
        <fullName evidence="3">Tetratricopeptide repeat protein</fullName>
    </recommendedName>
</protein>
<proteinExistence type="predicted"/>
<organism evidence="1 2">
    <name type="scientific">Anaeromyxobacter diazotrophicus</name>
    <dbReference type="NCBI Taxonomy" id="2590199"/>
    <lineage>
        <taxon>Bacteria</taxon>
        <taxon>Pseudomonadati</taxon>
        <taxon>Myxococcota</taxon>
        <taxon>Myxococcia</taxon>
        <taxon>Myxococcales</taxon>
        <taxon>Cystobacterineae</taxon>
        <taxon>Anaeromyxobacteraceae</taxon>
        <taxon>Anaeromyxobacter</taxon>
    </lineage>
</organism>
<evidence type="ECO:0000313" key="1">
    <source>
        <dbReference type="EMBL" id="GEJ56526.1"/>
    </source>
</evidence>
<dbReference type="EMBL" id="BJTG01000003">
    <property type="protein sequence ID" value="GEJ56526.1"/>
    <property type="molecule type" value="Genomic_DNA"/>
</dbReference>
<dbReference type="InterPro" id="IPR011990">
    <property type="entry name" value="TPR-like_helical_dom_sf"/>
</dbReference>
<name>A0A7I9VJD1_9BACT</name>
<gene>
    <name evidence="1" type="ORF">AMYX_12670</name>
</gene>
<accession>A0A7I9VJD1</accession>
<dbReference type="SUPFAM" id="SSF48452">
    <property type="entry name" value="TPR-like"/>
    <property type="match status" value="1"/>
</dbReference>
<keyword evidence="2" id="KW-1185">Reference proteome</keyword>
<dbReference type="Pfam" id="PF13432">
    <property type="entry name" value="TPR_16"/>
    <property type="match status" value="1"/>
</dbReference>
<reference evidence="2" key="1">
    <citation type="journal article" date="2020" name="Appl. Environ. Microbiol.">
        <title>Diazotrophic Anaeromyxobacter Isolates from Soils.</title>
        <authorList>
            <person name="Masuda Y."/>
            <person name="Yamanaka H."/>
            <person name="Xu Z.X."/>
            <person name="Shiratori Y."/>
            <person name="Aono T."/>
            <person name="Amachi S."/>
            <person name="Senoo K."/>
            <person name="Itoh H."/>
        </authorList>
    </citation>
    <scope>NUCLEOTIDE SEQUENCE [LARGE SCALE GENOMIC DNA]</scope>
    <source>
        <strain evidence="2">R267</strain>
    </source>
</reference>
<evidence type="ECO:0008006" key="3">
    <source>
        <dbReference type="Google" id="ProtNLM"/>
    </source>
</evidence>
<evidence type="ECO:0000313" key="2">
    <source>
        <dbReference type="Proteomes" id="UP000503640"/>
    </source>
</evidence>
<dbReference type="Gene3D" id="1.25.40.10">
    <property type="entry name" value="Tetratricopeptide repeat domain"/>
    <property type="match status" value="2"/>
</dbReference>
<dbReference type="RefSeq" id="WP_176064040.1">
    <property type="nucleotide sequence ID" value="NZ_BJTG01000003.1"/>
</dbReference>
<sequence>MPFWRRRPKTRAEVIGAGDRARARGRLEAAAAAYQQALAEHGPDPRVHGKLAPVLMLLKDRAGAAASFRSAAEGHLAAGFLDRALAVYVQARQALPLEPEFHSEAARIHLLRGRRIDAAAALARGGRTLARSDPPAAAEMLRGALALQPANLDAVLALAPLLRRERREKEALALLAQVEPGARGPALRRVRWAVFRLAPGARTGWRLLAACVAPGAAGR</sequence>